<evidence type="ECO:0000256" key="8">
    <source>
        <dbReference type="SAM" id="MobiDB-lite"/>
    </source>
</evidence>
<dbReference type="GO" id="GO:0015833">
    <property type="term" value="P:peptide transport"/>
    <property type="evidence" value="ECO:0007669"/>
    <property type="project" value="InterPro"/>
</dbReference>
<dbReference type="STRING" id="867903.ThesuDRAFT_01857"/>
<evidence type="ECO:0000256" key="4">
    <source>
        <dbReference type="ARBA" id="ARBA00022475"/>
    </source>
</evidence>
<dbReference type="SMART" id="SM00382">
    <property type="entry name" value="AAA"/>
    <property type="match status" value="1"/>
</dbReference>
<evidence type="ECO:0000256" key="2">
    <source>
        <dbReference type="ARBA" id="ARBA00005417"/>
    </source>
</evidence>
<evidence type="ECO:0000313" key="10">
    <source>
        <dbReference type="EMBL" id="EKP94130.1"/>
    </source>
</evidence>
<dbReference type="SUPFAM" id="SSF52540">
    <property type="entry name" value="P-loop containing nucleoside triphosphate hydrolases"/>
    <property type="match status" value="1"/>
</dbReference>
<reference evidence="10" key="1">
    <citation type="submission" date="2010-10" db="EMBL/GenBank/DDBJ databases">
        <authorList>
            <consortium name="US DOE Joint Genome Institute (JGI-PGF)"/>
            <person name="Lucas S."/>
            <person name="Copeland A."/>
            <person name="Lapidus A."/>
            <person name="Bruce D."/>
            <person name="Goodwin L."/>
            <person name="Pitluck S."/>
            <person name="Kyrpides N."/>
            <person name="Mavromatis K."/>
            <person name="Detter J.C."/>
            <person name="Han C."/>
            <person name="Land M."/>
            <person name="Hauser L."/>
            <person name="Markowitz V."/>
            <person name="Cheng J.-F."/>
            <person name="Hugenholtz P."/>
            <person name="Woyke T."/>
            <person name="Wu D."/>
            <person name="Pukall R."/>
            <person name="Wahrenburg C."/>
            <person name="Brambilla E."/>
            <person name="Klenk H.-P."/>
            <person name="Eisen J.A."/>
        </authorList>
    </citation>
    <scope>NUCLEOTIDE SEQUENCE [LARGE SCALE GENOMIC DNA]</scope>
    <source>
        <strain evidence="10">DSM 13965</strain>
    </source>
</reference>
<evidence type="ECO:0000256" key="1">
    <source>
        <dbReference type="ARBA" id="ARBA00004202"/>
    </source>
</evidence>
<dbReference type="Proteomes" id="UP000005710">
    <property type="component" value="Unassembled WGS sequence"/>
</dbReference>
<dbReference type="PROSITE" id="PS50893">
    <property type="entry name" value="ABC_TRANSPORTER_2"/>
    <property type="match status" value="1"/>
</dbReference>
<dbReference type="PANTHER" id="PTHR43297">
    <property type="entry name" value="OLIGOPEPTIDE TRANSPORT ATP-BINDING PROTEIN APPD"/>
    <property type="match status" value="1"/>
</dbReference>
<evidence type="ECO:0000256" key="6">
    <source>
        <dbReference type="ARBA" id="ARBA00022840"/>
    </source>
</evidence>
<dbReference type="Pfam" id="PF08352">
    <property type="entry name" value="oligo_HPY"/>
    <property type="match status" value="1"/>
</dbReference>
<dbReference type="CDD" id="cd03257">
    <property type="entry name" value="ABC_NikE_OppD_transporters"/>
    <property type="match status" value="1"/>
</dbReference>
<dbReference type="InterPro" id="IPR050388">
    <property type="entry name" value="ABC_Ni/Peptide_Import"/>
</dbReference>
<keyword evidence="6 10" id="KW-0067">ATP-binding</keyword>
<dbReference type="RefSeq" id="WP_006904136.1">
    <property type="nucleotide sequence ID" value="NZ_JH976535.1"/>
</dbReference>
<dbReference type="Pfam" id="PF00005">
    <property type="entry name" value="ABC_tran"/>
    <property type="match status" value="1"/>
</dbReference>
<reference evidence="10" key="2">
    <citation type="submission" date="2012-10" db="EMBL/GenBank/DDBJ databases">
        <title>Improved high-quality draft of Thermaerobacter subterraneus C21, DSM 13965.</title>
        <authorList>
            <consortium name="DOE Joint Genome Institute"/>
            <person name="Eisen J."/>
            <person name="Huntemann M."/>
            <person name="Wei C.-L."/>
            <person name="Han J."/>
            <person name="Detter J.C."/>
            <person name="Han C."/>
            <person name="Tapia R."/>
            <person name="Chen A."/>
            <person name="Kyrpides N."/>
            <person name="Mavromatis K."/>
            <person name="Markowitz V."/>
            <person name="Szeto E."/>
            <person name="Ivanova N."/>
            <person name="Mikhailova N."/>
            <person name="Ovchinnikova G."/>
            <person name="Pagani I."/>
            <person name="Pati A."/>
            <person name="Goodwin L."/>
            <person name="Nordberg H.P."/>
            <person name="Cantor M.N."/>
            <person name="Hua S.X."/>
            <person name="Woyke T."/>
            <person name="Eisen J."/>
            <person name="Klenk H.-P."/>
        </authorList>
    </citation>
    <scope>NUCLEOTIDE SEQUENCE [LARGE SCALE GENOMIC DNA]</scope>
    <source>
        <strain evidence="10">DSM 13965</strain>
    </source>
</reference>
<dbReference type="InterPro" id="IPR017871">
    <property type="entry name" value="ABC_transporter-like_CS"/>
</dbReference>
<dbReference type="eggNOG" id="COG0444">
    <property type="taxonomic scope" value="Bacteria"/>
</dbReference>
<proteinExistence type="inferred from homology"/>
<dbReference type="AlphaFoldDB" id="K6NZ41"/>
<keyword evidence="3" id="KW-0813">Transport</keyword>
<dbReference type="Gene3D" id="3.40.50.300">
    <property type="entry name" value="P-loop containing nucleotide triphosphate hydrolases"/>
    <property type="match status" value="1"/>
</dbReference>
<dbReference type="OrthoDB" id="9802264at2"/>
<keyword evidence="4" id="KW-1003">Cell membrane</keyword>
<evidence type="ECO:0000259" key="9">
    <source>
        <dbReference type="PROSITE" id="PS50893"/>
    </source>
</evidence>
<comment type="similarity">
    <text evidence="2">Belongs to the ABC transporter superfamily.</text>
</comment>
<dbReference type="FunFam" id="3.40.50.300:FF:000016">
    <property type="entry name" value="Oligopeptide ABC transporter ATP-binding component"/>
    <property type="match status" value="1"/>
</dbReference>
<evidence type="ECO:0000256" key="3">
    <source>
        <dbReference type="ARBA" id="ARBA00022448"/>
    </source>
</evidence>
<comment type="subcellular location">
    <subcellularLocation>
        <location evidence="1">Cell membrane</location>
        <topology evidence="1">Peripheral membrane protein</topology>
    </subcellularLocation>
</comment>
<dbReference type="InterPro" id="IPR013563">
    <property type="entry name" value="Oligopep_ABC_C"/>
</dbReference>
<keyword evidence="5" id="KW-0547">Nucleotide-binding</keyword>
<dbReference type="GO" id="GO:0005886">
    <property type="term" value="C:plasma membrane"/>
    <property type="evidence" value="ECO:0007669"/>
    <property type="project" value="UniProtKB-SubCell"/>
</dbReference>
<evidence type="ECO:0000256" key="5">
    <source>
        <dbReference type="ARBA" id="ARBA00022741"/>
    </source>
</evidence>
<gene>
    <name evidence="10" type="ORF">ThesuDRAFT_01857</name>
</gene>
<dbReference type="EMBL" id="AENY02000003">
    <property type="protein sequence ID" value="EKP94130.1"/>
    <property type="molecule type" value="Genomic_DNA"/>
</dbReference>
<feature type="domain" description="ABC transporter" evidence="9">
    <location>
        <begin position="6"/>
        <end position="252"/>
    </location>
</feature>
<evidence type="ECO:0000256" key="7">
    <source>
        <dbReference type="ARBA" id="ARBA00023136"/>
    </source>
</evidence>
<protein>
    <submittedName>
        <fullName evidence="10">Oligopeptide/dipeptide ABC transporter, ATP-binding protein</fullName>
    </submittedName>
</protein>
<dbReference type="InterPro" id="IPR003439">
    <property type="entry name" value="ABC_transporter-like_ATP-bd"/>
</dbReference>
<dbReference type="PROSITE" id="PS00211">
    <property type="entry name" value="ABC_TRANSPORTER_1"/>
    <property type="match status" value="1"/>
</dbReference>
<dbReference type="InterPro" id="IPR027417">
    <property type="entry name" value="P-loop_NTPase"/>
</dbReference>
<dbReference type="InterPro" id="IPR003593">
    <property type="entry name" value="AAA+_ATPase"/>
</dbReference>
<name>K6NZ41_9FIRM</name>
<evidence type="ECO:0000313" key="11">
    <source>
        <dbReference type="Proteomes" id="UP000005710"/>
    </source>
</evidence>
<comment type="caution">
    <text evidence="10">The sequence shown here is derived from an EMBL/GenBank/DDBJ whole genome shotgun (WGS) entry which is preliminary data.</text>
</comment>
<feature type="region of interest" description="Disordered" evidence="8">
    <location>
        <begin position="344"/>
        <end position="365"/>
    </location>
</feature>
<sequence>MVVLEVRGLEVTFPTPAGPARAVGGIDFDLYAGEVLGLVGESGSGKSVTALALMGLLPPGAQVRGEVLLNGKNLLAQPESHWRRVRGQEMAMIFQEPMTSLNPVMTVGAQIAEALILHGTPAGAARRRAVELLERAGIPEPERRALQYPHQLSGGMRQRVMIAMAMACRPRVLIADEPTTALDVTVQAQILDLMKALQEETGTAILLITHDLGVVAEMCHRVAVMYAGRIVEKATVADLFDRPGHPYTEGLLQSLPLAAAPKTPLRAMAGAVPHPAQLPPGCAFAPRCPYAVERCHREVPVLAGGVACHRAGELRLEGVVPEGAAAGTGGDCLWDGLAAGEGADGGFSASAPRGPAATPDGGGHR</sequence>
<organism evidence="10 11">
    <name type="scientific">Thermaerobacter subterraneus DSM 13965</name>
    <dbReference type="NCBI Taxonomy" id="867903"/>
    <lineage>
        <taxon>Bacteria</taxon>
        <taxon>Bacillati</taxon>
        <taxon>Bacillota</taxon>
        <taxon>Clostridia</taxon>
        <taxon>Eubacteriales</taxon>
        <taxon>Clostridiales Family XVII. Incertae Sedis</taxon>
        <taxon>Thermaerobacter</taxon>
    </lineage>
</organism>
<keyword evidence="11" id="KW-1185">Reference proteome</keyword>
<dbReference type="GO" id="GO:0016887">
    <property type="term" value="F:ATP hydrolysis activity"/>
    <property type="evidence" value="ECO:0007669"/>
    <property type="project" value="InterPro"/>
</dbReference>
<dbReference type="HOGENOM" id="CLU_000604_1_23_9"/>
<dbReference type="NCBIfam" id="TIGR01727">
    <property type="entry name" value="oligo_HPY"/>
    <property type="match status" value="1"/>
</dbReference>
<keyword evidence="7" id="KW-0472">Membrane</keyword>
<dbReference type="PANTHER" id="PTHR43297:SF2">
    <property type="entry name" value="DIPEPTIDE TRANSPORT ATP-BINDING PROTEIN DPPD"/>
    <property type="match status" value="1"/>
</dbReference>
<accession>K6NZ41</accession>
<dbReference type="GO" id="GO:0005524">
    <property type="term" value="F:ATP binding"/>
    <property type="evidence" value="ECO:0007669"/>
    <property type="project" value="UniProtKB-KW"/>
</dbReference>